<dbReference type="SUPFAM" id="SSF54791">
    <property type="entry name" value="Eukaryotic type KH-domain (KH-domain type I)"/>
    <property type="match status" value="1"/>
</dbReference>
<keyword evidence="1" id="KW-0694">RNA-binding</keyword>
<dbReference type="InterPro" id="IPR004087">
    <property type="entry name" value="KH_dom"/>
</dbReference>
<proteinExistence type="predicted"/>
<dbReference type="GO" id="GO:0003729">
    <property type="term" value="F:mRNA binding"/>
    <property type="evidence" value="ECO:0007669"/>
    <property type="project" value="TreeGrafter"/>
</dbReference>
<evidence type="ECO:0000256" key="1">
    <source>
        <dbReference type="ARBA" id="ARBA00022884"/>
    </source>
</evidence>
<dbReference type="PANTHER" id="PTHR11208:SF147">
    <property type="entry name" value="RNA-BINDING PROTEIN ASD-2"/>
    <property type="match status" value="1"/>
</dbReference>
<dbReference type="Pfam" id="PF22675">
    <property type="entry name" value="KH-I_KHDC4-BBP"/>
    <property type="match status" value="1"/>
</dbReference>
<accession>A0A183DN42</accession>
<protein>
    <submittedName>
        <fullName evidence="5">KH domain-containing protein</fullName>
    </submittedName>
</protein>
<dbReference type="GO" id="GO:0048024">
    <property type="term" value="P:regulation of mRNA splicing, via spliceosome"/>
    <property type="evidence" value="ECO:0007669"/>
    <property type="project" value="TreeGrafter"/>
</dbReference>
<dbReference type="InterPro" id="IPR036612">
    <property type="entry name" value="KH_dom_type_1_sf"/>
</dbReference>
<name>A0A183DN42_9BILA</name>
<evidence type="ECO:0000313" key="4">
    <source>
        <dbReference type="Proteomes" id="UP000271098"/>
    </source>
</evidence>
<organism evidence="5">
    <name type="scientific">Gongylonema pulchrum</name>
    <dbReference type="NCBI Taxonomy" id="637853"/>
    <lineage>
        <taxon>Eukaryota</taxon>
        <taxon>Metazoa</taxon>
        <taxon>Ecdysozoa</taxon>
        <taxon>Nematoda</taxon>
        <taxon>Chromadorea</taxon>
        <taxon>Rhabditida</taxon>
        <taxon>Spirurina</taxon>
        <taxon>Spiruromorpha</taxon>
        <taxon>Spiruroidea</taxon>
        <taxon>Gongylonematidae</taxon>
        <taxon>Gongylonema</taxon>
    </lineage>
</organism>
<reference evidence="5" key="1">
    <citation type="submission" date="2016-06" db="UniProtKB">
        <authorList>
            <consortium name="WormBaseParasite"/>
        </authorList>
    </citation>
    <scope>IDENTIFICATION</scope>
</reference>
<sequence>MDRTGRRRRVYRATREDRFEAMIAADVGSAEPLGASVPFSSGRILRRLVHEMGDLEDYLASHPGRLRHTYGLLVNKINSTWGLICARANQEGNQRNTERARQRTGRRIVLEQKVPIPVRPNTKLVGRILGPRGLTVKQIEAQTDCSILIRGKGSIKDPNQEVWLRNQPGWEHLNEPLHVLITASDYSEARCVTKLAYGVHCIMTLLNDDNEELKRQQLIQHAVINGIYRPM</sequence>
<reference evidence="3 4" key="2">
    <citation type="submission" date="2018-11" db="EMBL/GenBank/DDBJ databases">
        <authorList>
            <consortium name="Pathogen Informatics"/>
        </authorList>
    </citation>
    <scope>NUCLEOTIDE SEQUENCE [LARGE SCALE GENOMIC DNA]</scope>
</reference>
<dbReference type="Gene3D" id="3.30.1370.10">
    <property type="entry name" value="K Homology domain, type 1"/>
    <property type="match status" value="1"/>
</dbReference>
<evidence type="ECO:0000313" key="3">
    <source>
        <dbReference type="EMBL" id="VDN17028.1"/>
    </source>
</evidence>
<dbReference type="PANTHER" id="PTHR11208">
    <property type="entry name" value="RNA-BINDING PROTEIN RELATED"/>
    <property type="match status" value="1"/>
</dbReference>
<dbReference type="Proteomes" id="UP000271098">
    <property type="component" value="Unassembled WGS sequence"/>
</dbReference>
<dbReference type="InterPro" id="IPR045071">
    <property type="entry name" value="BBP-like"/>
</dbReference>
<dbReference type="EMBL" id="UYRT01077858">
    <property type="protein sequence ID" value="VDN17028.1"/>
    <property type="molecule type" value="Genomic_DNA"/>
</dbReference>
<dbReference type="InterPro" id="IPR055256">
    <property type="entry name" value="KH_1_KHDC4/BBP-like"/>
</dbReference>
<feature type="domain" description="K Homology" evidence="2">
    <location>
        <begin position="108"/>
        <end position="200"/>
    </location>
</feature>
<dbReference type="WBParaSite" id="GPUH_0001014601-mRNA-1">
    <property type="protein sequence ID" value="GPUH_0001014601-mRNA-1"/>
    <property type="gene ID" value="GPUH_0001014601"/>
</dbReference>
<dbReference type="GO" id="GO:0005634">
    <property type="term" value="C:nucleus"/>
    <property type="evidence" value="ECO:0007669"/>
    <property type="project" value="TreeGrafter"/>
</dbReference>
<evidence type="ECO:0000313" key="5">
    <source>
        <dbReference type="WBParaSite" id="GPUH_0001014601-mRNA-1"/>
    </source>
</evidence>
<gene>
    <name evidence="3" type="ORF">GPUH_LOCUS10133</name>
</gene>
<evidence type="ECO:0000259" key="2">
    <source>
        <dbReference type="SMART" id="SM00322"/>
    </source>
</evidence>
<dbReference type="OrthoDB" id="6777263at2759"/>
<keyword evidence="4" id="KW-1185">Reference proteome</keyword>
<dbReference type="SMART" id="SM00322">
    <property type="entry name" value="KH"/>
    <property type="match status" value="1"/>
</dbReference>
<dbReference type="AlphaFoldDB" id="A0A183DN42"/>